<dbReference type="NCBIfam" id="TIGR01395">
    <property type="entry name" value="FlgC"/>
    <property type="match status" value="1"/>
</dbReference>
<dbReference type="PANTHER" id="PTHR30435">
    <property type="entry name" value="FLAGELLAR PROTEIN"/>
    <property type="match status" value="1"/>
</dbReference>
<feature type="domain" description="Flagellar basal-body/hook protein C-terminal" evidence="8">
    <location>
        <begin position="102"/>
        <end position="146"/>
    </location>
</feature>
<protein>
    <recommendedName>
        <fullName evidence="3 6">Flagellar basal-body rod protein FlgC</fullName>
    </recommendedName>
</protein>
<name>A0A6N8HVB2_9FIRM</name>
<proteinExistence type="inferred from homology"/>
<accession>A0A7G8TFJ2</accession>
<dbReference type="GO" id="GO:0071978">
    <property type="term" value="P:bacterial-type flagellum-dependent swarming motility"/>
    <property type="evidence" value="ECO:0007669"/>
    <property type="project" value="TreeGrafter"/>
</dbReference>
<evidence type="ECO:0000256" key="2">
    <source>
        <dbReference type="ARBA" id="ARBA00009677"/>
    </source>
</evidence>
<sequence length="149" mass="15932">MAFLSSLDISGSALTASRLRMDVISENIANASTTRTDAGGPYRRKMVVYRAADSEEDSFGSLLNNELGDSTKAPGGVKVDGIVEDQTPFTTVYDPSSPDADAQGYVQKPNVDVTKETLDMMSVTRAYSANINALNAVKSMAGKALEIWK</sequence>
<dbReference type="EMBL" id="VWXL01000014">
    <property type="protein sequence ID" value="MVB09731.1"/>
    <property type="molecule type" value="Genomic_DNA"/>
</dbReference>
<dbReference type="RefSeq" id="WP_066642800.1">
    <property type="nucleotide sequence ID" value="NZ_CP060286.1"/>
</dbReference>
<dbReference type="InterPro" id="IPR006299">
    <property type="entry name" value="FlgC"/>
</dbReference>
<comment type="subunit">
    <text evidence="5 6">The basal body constitutes a major portion of the flagellar organelle and consists of four rings (L,P,S, and M) mounted on a central rod. The rod consists of about 26 subunits of FlgG in the distal portion, and FlgB, FlgC and FlgF are thought to build up the proximal portion of the rod with about 6 subunits each.</text>
</comment>
<dbReference type="KEGG" id="cfem:HCR03_09335"/>
<feature type="domain" description="Flagellar basal body rod protein N-terminal" evidence="7">
    <location>
        <begin position="7"/>
        <end position="34"/>
    </location>
</feature>
<evidence type="ECO:0000313" key="9">
    <source>
        <dbReference type="EMBL" id="MVB09731.1"/>
    </source>
</evidence>
<evidence type="ECO:0000256" key="3">
    <source>
        <dbReference type="ARBA" id="ARBA00017941"/>
    </source>
</evidence>
<gene>
    <name evidence="9" type="primary">flgC</name>
    <name evidence="9" type="ORF">CAFE_03960</name>
    <name evidence="10" type="ORF">HCR03_09335</name>
</gene>
<evidence type="ECO:0000256" key="1">
    <source>
        <dbReference type="ARBA" id="ARBA00004117"/>
    </source>
</evidence>
<evidence type="ECO:0000313" key="10">
    <source>
        <dbReference type="EMBL" id="QNK42383.1"/>
    </source>
</evidence>
<dbReference type="InterPro" id="IPR001444">
    <property type="entry name" value="Flag_bb_rod_N"/>
</dbReference>
<evidence type="ECO:0000256" key="4">
    <source>
        <dbReference type="ARBA" id="ARBA00023143"/>
    </source>
</evidence>
<evidence type="ECO:0000259" key="8">
    <source>
        <dbReference type="Pfam" id="PF06429"/>
    </source>
</evidence>
<dbReference type="PROSITE" id="PS00588">
    <property type="entry name" value="FLAGELLA_BB_ROD"/>
    <property type="match status" value="1"/>
</dbReference>
<dbReference type="AlphaFoldDB" id="A0A6N8HVB2"/>
<reference evidence="10 12" key="2">
    <citation type="submission" date="2020-08" db="EMBL/GenBank/DDBJ databases">
        <title>The isolate Caproiciproducens sp. 7D4C2 produces n-caproate at mildly acidic conditions from hexoses: genome and rBOX comparison with related strains and chain-elongating bacteria.</title>
        <authorList>
            <person name="Esquivel-Elizondo S."/>
            <person name="Bagci C."/>
            <person name="Temovska M."/>
            <person name="Jeon B.S."/>
            <person name="Bessarab I."/>
            <person name="Williams R.B.H."/>
            <person name="Huson D.H."/>
            <person name="Angenent L.T."/>
        </authorList>
    </citation>
    <scope>NUCLEOTIDE SEQUENCE [LARGE SCALE GENOMIC DNA]</scope>
    <source>
        <strain evidence="10 12">7D4C2</strain>
    </source>
</reference>
<organism evidence="9 11">
    <name type="scientific">Caproicibacter fermentans</name>
    <dbReference type="NCBI Taxonomy" id="2576756"/>
    <lineage>
        <taxon>Bacteria</taxon>
        <taxon>Bacillati</taxon>
        <taxon>Bacillota</taxon>
        <taxon>Clostridia</taxon>
        <taxon>Eubacteriales</taxon>
        <taxon>Acutalibacteraceae</taxon>
        <taxon>Caproicibacter</taxon>
    </lineage>
</organism>
<dbReference type="Proteomes" id="UP000469440">
    <property type="component" value="Unassembled WGS sequence"/>
</dbReference>
<keyword evidence="9" id="KW-0282">Flagellum</keyword>
<dbReference type="Pfam" id="PF06429">
    <property type="entry name" value="Flg_bbr_C"/>
    <property type="match status" value="1"/>
</dbReference>
<evidence type="ECO:0000259" key="7">
    <source>
        <dbReference type="Pfam" id="PF00460"/>
    </source>
</evidence>
<dbReference type="InterPro" id="IPR019776">
    <property type="entry name" value="Flagellar_basal_body_rod_CS"/>
</dbReference>
<keyword evidence="4 6" id="KW-0975">Bacterial flagellum</keyword>
<dbReference type="Pfam" id="PF00460">
    <property type="entry name" value="Flg_bb_rod"/>
    <property type="match status" value="1"/>
</dbReference>
<dbReference type="Proteomes" id="UP000515909">
    <property type="component" value="Chromosome"/>
</dbReference>
<dbReference type="PANTHER" id="PTHR30435:SF2">
    <property type="entry name" value="FLAGELLAR BASAL-BODY ROD PROTEIN FLGC"/>
    <property type="match status" value="1"/>
</dbReference>
<comment type="similarity">
    <text evidence="2">Belongs to the flagella basal body rod proteins family.</text>
</comment>
<accession>A0A6N8HVB2</accession>
<evidence type="ECO:0000313" key="11">
    <source>
        <dbReference type="Proteomes" id="UP000469440"/>
    </source>
</evidence>
<evidence type="ECO:0000256" key="6">
    <source>
        <dbReference type="RuleBase" id="RU362062"/>
    </source>
</evidence>
<dbReference type="InterPro" id="IPR010930">
    <property type="entry name" value="Flg_bb/hook_C_dom"/>
</dbReference>
<dbReference type="OrthoDB" id="9794148at2"/>
<reference evidence="9 11" key="1">
    <citation type="submission" date="2019-09" db="EMBL/GenBank/DDBJ databases">
        <title>Genome sequence of Clostridium sp. EA1.</title>
        <authorList>
            <person name="Poehlein A."/>
            <person name="Bengelsdorf F.R."/>
            <person name="Daniel R."/>
        </authorList>
    </citation>
    <scope>NUCLEOTIDE SEQUENCE [LARGE SCALE GENOMIC DNA]</scope>
    <source>
        <strain evidence="9 11">EA1</strain>
    </source>
</reference>
<dbReference type="GO" id="GO:0030694">
    <property type="term" value="C:bacterial-type flagellum basal body, rod"/>
    <property type="evidence" value="ECO:0007669"/>
    <property type="project" value="UniProtKB-UniRule"/>
</dbReference>
<keyword evidence="11" id="KW-1185">Reference proteome</keyword>
<keyword evidence="9" id="KW-0966">Cell projection</keyword>
<evidence type="ECO:0000256" key="5">
    <source>
        <dbReference type="ARBA" id="ARBA00025933"/>
    </source>
</evidence>
<dbReference type="EMBL" id="CP060286">
    <property type="protein sequence ID" value="QNK42383.1"/>
    <property type="molecule type" value="Genomic_DNA"/>
</dbReference>
<comment type="subcellular location">
    <subcellularLocation>
        <location evidence="1 6">Bacterial flagellum basal body</location>
    </subcellularLocation>
</comment>
<evidence type="ECO:0000313" key="12">
    <source>
        <dbReference type="Proteomes" id="UP000515909"/>
    </source>
</evidence>
<keyword evidence="9" id="KW-0969">Cilium</keyword>